<sequence length="181" mass="20721">MNTRIQKIFEKYYNTHSKAYHYVTLHSKAVCDFCIPIAHAHGAEVSLVESGSFLHDIGAIFCDAPSMGCFGTRPYIQHGVEGQKLLEQEGIFYEAKIALTHVGVSISVQDIIDQNLPLPQQDMTPTTLEEKIIAYGDLFFSKRPAYLTTPKSIERVRYEVSRYGIRAREIFETWHEQFYIP</sequence>
<evidence type="ECO:0000313" key="1">
    <source>
        <dbReference type="EMBL" id="ERP31942.1"/>
    </source>
</evidence>
<protein>
    <submittedName>
        <fullName evidence="1">Metal dependent phosphohydrolase</fullName>
    </submittedName>
</protein>
<gene>
    <name evidence="1" type="ORF">CALK_1161</name>
</gene>
<comment type="caution">
    <text evidence="1">The sequence shown here is derived from an EMBL/GenBank/DDBJ whole genome shotgun (WGS) entry which is preliminary data.</text>
</comment>
<dbReference type="EMBL" id="ASJR01000008">
    <property type="protein sequence ID" value="ERP31942.1"/>
    <property type="molecule type" value="Genomic_DNA"/>
</dbReference>
<dbReference type="AlphaFoldDB" id="U7DA16"/>
<reference evidence="1 2" key="1">
    <citation type="journal article" date="2013" name="Environ. Microbiol.">
        <title>Genome analysis of Chitinivibrio alkaliphilus gen. nov., sp. nov., a novel extremely haloalkaliphilic anaerobic chitinolytic bacterium from the candidate phylum Termite Group 3.</title>
        <authorList>
            <person name="Sorokin D.Y."/>
            <person name="Gumerov V.M."/>
            <person name="Rakitin A.L."/>
            <person name="Beletsky A.V."/>
            <person name="Damste J.S."/>
            <person name="Muyzer G."/>
            <person name="Mardanov A.V."/>
            <person name="Ravin N.V."/>
        </authorList>
    </citation>
    <scope>NUCLEOTIDE SEQUENCE [LARGE SCALE GENOMIC DNA]</scope>
    <source>
        <strain evidence="1 2">ACht1</strain>
    </source>
</reference>
<dbReference type="Gene3D" id="1.10.3210.10">
    <property type="entry name" value="Hypothetical protein af1432"/>
    <property type="match status" value="1"/>
</dbReference>
<dbReference type="SUPFAM" id="SSF109604">
    <property type="entry name" value="HD-domain/PDEase-like"/>
    <property type="match status" value="1"/>
</dbReference>
<name>U7DA16_9BACT</name>
<dbReference type="RefSeq" id="WP_022636643.1">
    <property type="nucleotide sequence ID" value="NZ_ASJR01000008.1"/>
</dbReference>
<accession>U7DA16</accession>
<keyword evidence="2" id="KW-1185">Reference proteome</keyword>
<proteinExistence type="predicted"/>
<dbReference type="CDD" id="cd00077">
    <property type="entry name" value="HDc"/>
    <property type="match status" value="1"/>
</dbReference>
<organism evidence="1 2">
    <name type="scientific">Chitinivibrio alkaliphilus ACht1</name>
    <dbReference type="NCBI Taxonomy" id="1313304"/>
    <lineage>
        <taxon>Bacteria</taxon>
        <taxon>Pseudomonadati</taxon>
        <taxon>Fibrobacterota</taxon>
        <taxon>Chitinivibrionia</taxon>
        <taxon>Chitinivibrionales</taxon>
        <taxon>Chitinivibrionaceae</taxon>
        <taxon>Chitinivibrio</taxon>
    </lineage>
</organism>
<dbReference type="OrthoDB" id="1722553at2"/>
<keyword evidence="1" id="KW-0378">Hydrolase</keyword>
<dbReference type="STRING" id="1313304.CALK_1161"/>
<dbReference type="Proteomes" id="UP000017148">
    <property type="component" value="Unassembled WGS sequence"/>
</dbReference>
<dbReference type="eggNOG" id="COG2206">
    <property type="taxonomic scope" value="Bacteria"/>
</dbReference>
<evidence type="ECO:0000313" key="2">
    <source>
        <dbReference type="Proteomes" id="UP000017148"/>
    </source>
</evidence>
<dbReference type="InterPro" id="IPR003607">
    <property type="entry name" value="HD/PDEase_dom"/>
</dbReference>
<dbReference type="GO" id="GO:0016787">
    <property type="term" value="F:hydrolase activity"/>
    <property type="evidence" value="ECO:0007669"/>
    <property type="project" value="UniProtKB-KW"/>
</dbReference>